<protein>
    <submittedName>
        <fullName evidence="1">Uncharacterized protein</fullName>
    </submittedName>
</protein>
<dbReference type="EMBL" id="AP023213">
    <property type="protein sequence ID" value="BCG45956.1"/>
    <property type="molecule type" value="Genomic_DNA"/>
</dbReference>
<dbReference type="Proteomes" id="UP000515472">
    <property type="component" value="Chromosome"/>
</dbReference>
<keyword evidence="2" id="KW-1185">Reference proteome</keyword>
<dbReference type="RefSeq" id="WP_185244257.1">
    <property type="nucleotide sequence ID" value="NZ_AP023213.1"/>
</dbReference>
<reference evidence="1 2" key="1">
    <citation type="submission" date="2020-06" db="EMBL/GenBank/DDBJ databases">
        <title>Interaction of electrochemicaly active bacteria, Geobacter bremensis R4 on different carbon anode.</title>
        <authorList>
            <person name="Meng L."/>
            <person name="Yoshida N."/>
        </authorList>
    </citation>
    <scope>NUCLEOTIDE SEQUENCE [LARGE SCALE GENOMIC DNA]</scope>
    <source>
        <strain evidence="1 2">R4</strain>
    </source>
</reference>
<gene>
    <name evidence="1" type="ORF">GEOBRER4_n0731</name>
</gene>
<organism evidence="1 2">
    <name type="scientific">Citrifermentans bremense</name>
    <dbReference type="NCBI Taxonomy" id="60035"/>
    <lineage>
        <taxon>Bacteria</taxon>
        <taxon>Pseudomonadati</taxon>
        <taxon>Thermodesulfobacteriota</taxon>
        <taxon>Desulfuromonadia</taxon>
        <taxon>Geobacterales</taxon>
        <taxon>Geobacteraceae</taxon>
        <taxon>Citrifermentans</taxon>
    </lineage>
</organism>
<dbReference type="KEGG" id="gbn:GEOBRER4_07060"/>
<evidence type="ECO:0000313" key="2">
    <source>
        <dbReference type="Proteomes" id="UP000515472"/>
    </source>
</evidence>
<evidence type="ECO:0000313" key="1">
    <source>
        <dbReference type="EMBL" id="BCG45956.1"/>
    </source>
</evidence>
<dbReference type="AlphaFoldDB" id="A0A6S6M1N2"/>
<sequence length="163" mass="18540">MQGVKIDTSALNPLYLEMGAAVQDCQRLELYISFIVTLLTDLSDGNLSDQEFRGSMENLGSQTLGRLMDEIKKRVGFTDEAVLALRKAQRGRNFLIHRFYNERSDLLLSQEGREKALKEIQEKRGAVNVANAMLDPVMNDLIRLKGIDLEQFRSEVEQRFEGS</sequence>
<name>A0A6S6M1N2_9BACT</name>
<accession>A0A6S6M1N2</accession>
<proteinExistence type="predicted"/>